<dbReference type="EMBL" id="JADRCP010000002">
    <property type="protein sequence ID" value="MBK5176754.1"/>
    <property type="molecule type" value="Genomic_DNA"/>
</dbReference>
<dbReference type="AlphaFoldDB" id="A0A9D7AIV6"/>
<dbReference type="OrthoDB" id="4428523at2"/>
<accession>A0A9D7AIV6</accession>
<dbReference type="RefSeq" id="WP_140919830.1">
    <property type="nucleotide sequence ID" value="NZ_JABMLK010000001.1"/>
</dbReference>
<dbReference type="EMBL" id="JADRCQ010000002">
    <property type="protein sequence ID" value="MBK5073515.1"/>
    <property type="molecule type" value="Genomic_DNA"/>
</dbReference>
<dbReference type="Proteomes" id="UP001296969">
    <property type="component" value="Unassembled WGS sequence"/>
</dbReference>
<evidence type="ECO:0000313" key="3">
    <source>
        <dbReference type="Proteomes" id="UP000807542"/>
    </source>
</evidence>
<organism evidence="2 3">
    <name type="scientific">Limnobaculum xujianqingii</name>
    <dbReference type="NCBI Taxonomy" id="2738837"/>
    <lineage>
        <taxon>Bacteria</taxon>
        <taxon>Pseudomonadati</taxon>
        <taxon>Pseudomonadota</taxon>
        <taxon>Gammaproteobacteria</taxon>
        <taxon>Enterobacterales</taxon>
        <taxon>Budviciaceae</taxon>
        <taxon>Limnobaculum</taxon>
    </lineage>
</organism>
<evidence type="ECO:0000313" key="4">
    <source>
        <dbReference type="Proteomes" id="UP001296969"/>
    </source>
</evidence>
<gene>
    <name evidence="2" type="ORF">I2492_10515</name>
    <name evidence="1" type="ORF">I2493_10870</name>
</gene>
<protein>
    <submittedName>
        <fullName evidence="2">Uncharacterized protein</fullName>
    </submittedName>
</protein>
<sequence>MSSSKKLHVQDVKDLLPFMTPFPSAEQVFAGDIKTHRRHLLPLLTLDLAAINPEWSGKIHFISPKEPYEGMIGGRTTEYHDYYNRENWLAFRLENDRYTFLGDFRYFYLEGREDSDLAEYYEDGEQGLEKAKAFYLQHGMLNPWDQTDNPQAWVDDIGSEPGVGNWCDGFPLEYEPGSDGYDNAYPLTQDGRRFHLIGWVTSYSYCDTGADAILLFYDPVEKIALFTFDWT</sequence>
<name>A0A9D7AIV6_9GAMM</name>
<proteinExistence type="predicted"/>
<evidence type="ECO:0000313" key="2">
    <source>
        <dbReference type="EMBL" id="MBK5176754.1"/>
    </source>
</evidence>
<comment type="caution">
    <text evidence="2">The sequence shown here is derived from an EMBL/GenBank/DDBJ whole genome shotgun (WGS) entry which is preliminary data.</text>
</comment>
<dbReference type="Proteomes" id="UP000807542">
    <property type="component" value="Unassembled WGS sequence"/>
</dbReference>
<evidence type="ECO:0000313" key="1">
    <source>
        <dbReference type="EMBL" id="MBK5073515.1"/>
    </source>
</evidence>
<keyword evidence="4" id="KW-1185">Reference proteome</keyword>
<reference evidence="2 4" key="1">
    <citation type="submission" date="2020-11" db="EMBL/GenBank/DDBJ databases">
        <title>Insectihabitans protaetiae gen. nov. sp. nov. and Insectihabitans allomyrinae sp. nov., isolated from larvae of Protaetia brevitarsis seulensis and Allomyrina dichotoma, respectively.</title>
        <authorList>
            <person name="Lee S.D."/>
            <person name="Byeon Y.-S."/>
            <person name="Kim S.-M."/>
            <person name="Yang H.L."/>
            <person name="Kim I.S."/>
        </authorList>
    </citation>
    <scope>NUCLEOTIDE SEQUENCE</scope>
    <source>
        <strain evidence="2">CWB-B4</strain>
        <strain evidence="1 4">CWB-B43</strain>
    </source>
</reference>